<accession>A0AAD9N2A7</accession>
<gene>
    <name evidence="1" type="ORF">NP493_2594g00000</name>
</gene>
<reference evidence="1" key="1">
    <citation type="journal article" date="2023" name="Mol. Biol. Evol.">
        <title>Third-Generation Sequencing Reveals the Adaptive Role of the Epigenome in Three Deep-Sea Polychaetes.</title>
        <authorList>
            <person name="Perez M."/>
            <person name="Aroh O."/>
            <person name="Sun Y."/>
            <person name="Lan Y."/>
            <person name="Juniper S.K."/>
            <person name="Young C.R."/>
            <person name="Angers B."/>
            <person name="Qian P.Y."/>
        </authorList>
    </citation>
    <scope>NUCLEOTIDE SEQUENCE</scope>
    <source>
        <strain evidence="1">R07B-5</strain>
    </source>
</reference>
<keyword evidence="2" id="KW-1185">Reference proteome</keyword>
<organism evidence="1 2">
    <name type="scientific">Ridgeia piscesae</name>
    <name type="common">Tubeworm</name>
    <dbReference type="NCBI Taxonomy" id="27915"/>
    <lineage>
        <taxon>Eukaryota</taxon>
        <taxon>Metazoa</taxon>
        <taxon>Spiralia</taxon>
        <taxon>Lophotrochozoa</taxon>
        <taxon>Annelida</taxon>
        <taxon>Polychaeta</taxon>
        <taxon>Sedentaria</taxon>
        <taxon>Canalipalpata</taxon>
        <taxon>Sabellida</taxon>
        <taxon>Siboglinidae</taxon>
        <taxon>Ridgeia</taxon>
    </lineage>
</organism>
<dbReference type="Proteomes" id="UP001209878">
    <property type="component" value="Unassembled WGS sequence"/>
</dbReference>
<sequence>MTVYSSCVLGA</sequence>
<comment type="caution">
    <text evidence="1">The sequence shown here is derived from an EMBL/GenBank/DDBJ whole genome shotgun (WGS) entry which is preliminary data.</text>
</comment>
<protein>
    <submittedName>
        <fullName evidence="1">Uncharacterized protein</fullName>
    </submittedName>
</protein>
<proteinExistence type="predicted"/>
<evidence type="ECO:0000313" key="1">
    <source>
        <dbReference type="EMBL" id="KAK2151614.1"/>
    </source>
</evidence>
<evidence type="ECO:0000313" key="2">
    <source>
        <dbReference type="Proteomes" id="UP001209878"/>
    </source>
</evidence>
<dbReference type="EMBL" id="JAODUO010002581">
    <property type="protein sequence ID" value="KAK2151614.1"/>
    <property type="molecule type" value="Genomic_DNA"/>
</dbReference>
<name>A0AAD9N2A7_RIDPI</name>